<accession>A0A1I7JJ11</accession>
<dbReference type="SMART" id="SM00345">
    <property type="entry name" value="HTH_GNTR"/>
    <property type="match status" value="1"/>
</dbReference>
<sequence length="234" mass="27052">MALYPPTQNRETLGETAYRKIRDDIISLRLQPGQMVYENELASALGMSRTPVREALLALQREEFIEILPQRGARVAYISEKKVEEARSLREILEVHGFTWVAQAWDEELETFREAGREIDEILRKQAGASETGDYIAFLDLDEAFHQSILELTSNATLVSIVTQLRGHLKRMRYLELKEALNMETVVQQHRDIFAALRAGNAEETASLLKHHFRQLQYNIPSIVTKYSRYFTRL</sequence>
<dbReference type="PANTHER" id="PTHR43537">
    <property type="entry name" value="TRANSCRIPTIONAL REGULATOR, GNTR FAMILY"/>
    <property type="match status" value="1"/>
</dbReference>
<protein>
    <submittedName>
        <fullName evidence="5">DNA-binding transcriptional regulator, GntR family</fullName>
    </submittedName>
</protein>
<dbReference type="InterPro" id="IPR036388">
    <property type="entry name" value="WH-like_DNA-bd_sf"/>
</dbReference>
<evidence type="ECO:0000313" key="6">
    <source>
        <dbReference type="Proteomes" id="UP000183508"/>
    </source>
</evidence>
<dbReference type="OrthoDB" id="9781630at2"/>
<evidence type="ECO:0000256" key="1">
    <source>
        <dbReference type="ARBA" id="ARBA00023015"/>
    </source>
</evidence>
<dbReference type="Gene3D" id="1.20.120.530">
    <property type="entry name" value="GntR ligand-binding domain-like"/>
    <property type="match status" value="1"/>
</dbReference>
<proteinExistence type="predicted"/>
<keyword evidence="3" id="KW-0804">Transcription</keyword>
<evidence type="ECO:0000313" key="5">
    <source>
        <dbReference type="EMBL" id="SFU85150.1"/>
    </source>
</evidence>
<dbReference type="PANTHER" id="PTHR43537:SF5">
    <property type="entry name" value="UXU OPERON TRANSCRIPTIONAL REGULATOR"/>
    <property type="match status" value="1"/>
</dbReference>
<dbReference type="InterPro" id="IPR000524">
    <property type="entry name" value="Tscrpt_reg_HTH_GntR"/>
</dbReference>
<keyword evidence="1" id="KW-0805">Transcription regulation</keyword>
<evidence type="ECO:0000256" key="2">
    <source>
        <dbReference type="ARBA" id="ARBA00023125"/>
    </source>
</evidence>
<dbReference type="CDD" id="cd07377">
    <property type="entry name" value="WHTH_GntR"/>
    <property type="match status" value="1"/>
</dbReference>
<dbReference type="Pfam" id="PF00392">
    <property type="entry name" value="GntR"/>
    <property type="match status" value="1"/>
</dbReference>
<dbReference type="Gene3D" id="1.10.10.10">
    <property type="entry name" value="Winged helix-like DNA-binding domain superfamily/Winged helix DNA-binding domain"/>
    <property type="match status" value="1"/>
</dbReference>
<dbReference type="PROSITE" id="PS50096">
    <property type="entry name" value="IQ"/>
    <property type="match status" value="1"/>
</dbReference>
<keyword evidence="2 5" id="KW-0238">DNA-binding</keyword>
<gene>
    <name evidence="5" type="ORF">SAMN05421543_11067</name>
</gene>
<dbReference type="SUPFAM" id="SSF46785">
    <property type="entry name" value="Winged helix' DNA-binding domain"/>
    <property type="match status" value="1"/>
</dbReference>
<dbReference type="GO" id="GO:0003677">
    <property type="term" value="F:DNA binding"/>
    <property type="evidence" value="ECO:0007669"/>
    <property type="project" value="UniProtKB-KW"/>
</dbReference>
<dbReference type="SMART" id="SM00895">
    <property type="entry name" value="FCD"/>
    <property type="match status" value="1"/>
</dbReference>
<dbReference type="InterPro" id="IPR036390">
    <property type="entry name" value="WH_DNA-bd_sf"/>
</dbReference>
<feature type="domain" description="HTH gntR-type" evidence="4">
    <location>
        <begin position="11"/>
        <end position="78"/>
    </location>
</feature>
<name>A0A1I7JJ11_9BACL</name>
<organism evidence="5 6">
    <name type="scientific">Alicyclobacillus macrosporangiidus</name>
    <dbReference type="NCBI Taxonomy" id="392015"/>
    <lineage>
        <taxon>Bacteria</taxon>
        <taxon>Bacillati</taxon>
        <taxon>Bacillota</taxon>
        <taxon>Bacilli</taxon>
        <taxon>Bacillales</taxon>
        <taxon>Alicyclobacillaceae</taxon>
        <taxon>Alicyclobacillus</taxon>
    </lineage>
</organism>
<dbReference type="AlphaFoldDB" id="A0A1I7JJ11"/>
<dbReference type="PROSITE" id="PS50949">
    <property type="entry name" value="HTH_GNTR"/>
    <property type="match status" value="1"/>
</dbReference>
<reference evidence="6" key="1">
    <citation type="submission" date="2016-10" db="EMBL/GenBank/DDBJ databases">
        <authorList>
            <person name="Varghese N."/>
        </authorList>
    </citation>
    <scope>NUCLEOTIDE SEQUENCE [LARGE SCALE GENOMIC DNA]</scope>
    <source>
        <strain evidence="6">DSM 17980</strain>
    </source>
</reference>
<dbReference type="GO" id="GO:0003700">
    <property type="term" value="F:DNA-binding transcription factor activity"/>
    <property type="evidence" value="ECO:0007669"/>
    <property type="project" value="InterPro"/>
</dbReference>
<dbReference type="EMBL" id="FPBV01000010">
    <property type="protein sequence ID" value="SFU85150.1"/>
    <property type="molecule type" value="Genomic_DNA"/>
</dbReference>
<evidence type="ECO:0000256" key="3">
    <source>
        <dbReference type="ARBA" id="ARBA00023163"/>
    </source>
</evidence>
<dbReference type="InterPro" id="IPR011711">
    <property type="entry name" value="GntR_C"/>
</dbReference>
<dbReference type="SUPFAM" id="SSF48008">
    <property type="entry name" value="GntR ligand-binding domain-like"/>
    <property type="match status" value="1"/>
</dbReference>
<dbReference type="RefSeq" id="WP_074952495.1">
    <property type="nucleotide sequence ID" value="NZ_FPBV01000010.1"/>
</dbReference>
<dbReference type="STRING" id="392015.SAMN05421543_11067"/>
<dbReference type="Proteomes" id="UP000183508">
    <property type="component" value="Unassembled WGS sequence"/>
</dbReference>
<evidence type="ECO:0000259" key="4">
    <source>
        <dbReference type="PROSITE" id="PS50949"/>
    </source>
</evidence>
<dbReference type="Pfam" id="PF07729">
    <property type="entry name" value="FCD"/>
    <property type="match status" value="1"/>
</dbReference>
<keyword evidence="6" id="KW-1185">Reference proteome</keyword>
<dbReference type="InterPro" id="IPR008920">
    <property type="entry name" value="TF_FadR/GntR_C"/>
</dbReference>